<dbReference type="Proteomes" id="UP001209570">
    <property type="component" value="Unassembled WGS sequence"/>
</dbReference>
<evidence type="ECO:0000256" key="1">
    <source>
        <dbReference type="SAM" id="MobiDB-lite"/>
    </source>
</evidence>
<evidence type="ECO:0000259" key="2">
    <source>
        <dbReference type="Pfam" id="PF13349"/>
    </source>
</evidence>
<proteinExistence type="predicted"/>
<protein>
    <recommendedName>
        <fullName evidence="2">DUF4097 domain-containing protein</fullName>
    </recommendedName>
</protein>
<feature type="domain" description="DUF4097" evidence="2">
    <location>
        <begin position="94"/>
        <end position="184"/>
    </location>
</feature>
<evidence type="ECO:0000313" key="3">
    <source>
        <dbReference type="EMBL" id="KAJ0408850.1"/>
    </source>
</evidence>
<gene>
    <name evidence="3" type="ORF">P43SY_000746</name>
</gene>
<feature type="region of interest" description="Disordered" evidence="1">
    <location>
        <begin position="354"/>
        <end position="385"/>
    </location>
</feature>
<organism evidence="3 4">
    <name type="scientific">Pythium insidiosum</name>
    <name type="common">Pythiosis disease agent</name>
    <dbReference type="NCBI Taxonomy" id="114742"/>
    <lineage>
        <taxon>Eukaryota</taxon>
        <taxon>Sar</taxon>
        <taxon>Stramenopiles</taxon>
        <taxon>Oomycota</taxon>
        <taxon>Peronosporomycetes</taxon>
        <taxon>Pythiales</taxon>
        <taxon>Pythiaceae</taxon>
        <taxon>Pythium</taxon>
    </lineage>
</organism>
<dbReference type="PANTHER" id="PTHR34094">
    <property type="match status" value="1"/>
</dbReference>
<comment type="caution">
    <text evidence="3">The sequence shown here is derived from an EMBL/GenBank/DDBJ whole genome shotgun (WGS) entry which is preliminary data.</text>
</comment>
<dbReference type="Pfam" id="PF13349">
    <property type="entry name" value="DUF4097"/>
    <property type="match status" value="1"/>
</dbReference>
<evidence type="ECO:0000313" key="4">
    <source>
        <dbReference type="Proteomes" id="UP001209570"/>
    </source>
</evidence>
<sequence length="404" mass="43136">MFSVSAERQRSVLQHVSLSRLAHQSHVRLQVTDSVSRIRVVPTLDHAEFAVEVFAASDGAAALTHQDILAVDEERVEDDGVKAVRIQSAAVEAGAVEIELRLPHLMDLEVSAVRGDVEIHDKIEGNVRVALGDGDIRVHKLRGEQIQLKTNRGNVTVASLIEGEQVKIAASSATVKRLMSASTEMKLAKASEEDTEIGAIYSSTCLVNSFSRGAIRVGNIHGFLRIIGEDMAGVTIGSVNGALHVEDTGARCSVDAHFDAWTADAMSKIFVGRDVRVSLDPSAPLDVELHGSKIVTSGCQFGESELDQLDDDYAIFTGNVIPSASPSSPSSVSSGKINVGSAKTAALRTSFFAPDKEKAGDAAEEEDSPTSPALPRLTVHSSSGSVTIEQLDWMAKLKRKHLSQ</sequence>
<dbReference type="InterPro" id="IPR025164">
    <property type="entry name" value="Toastrack_DUF4097"/>
</dbReference>
<dbReference type="AlphaFoldDB" id="A0AAD5MIB9"/>
<dbReference type="EMBL" id="JAKCXM010000008">
    <property type="protein sequence ID" value="KAJ0408850.1"/>
    <property type="molecule type" value="Genomic_DNA"/>
</dbReference>
<keyword evidence="4" id="KW-1185">Reference proteome</keyword>
<name>A0AAD5MIB9_PYTIN</name>
<reference evidence="3" key="1">
    <citation type="submission" date="2021-12" db="EMBL/GenBank/DDBJ databases">
        <title>Prjna785345.</title>
        <authorList>
            <person name="Rujirawat T."/>
            <person name="Krajaejun T."/>
        </authorList>
    </citation>
    <scope>NUCLEOTIDE SEQUENCE</scope>
    <source>
        <strain evidence="3">Pi057C3</strain>
    </source>
</reference>
<accession>A0AAD5MIB9</accession>
<dbReference type="PANTHER" id="PTHR34094:SF1">
    <property type="entry name" value="PROTEIN FAM185A"/>
    <property type="match status" value="1"/>
</dbReference>